<dbReference type="Pfam" id="PF23598">
    <property type="entry name" value="LRR_14"/>
    <property type="match status" value="1"/>
</dbReference>
<feature type="domain" description="R13L1/DRL21-like LRR repeat region" evidence="3">
    <location>
        <begin position="246"/>
        <end position="373"/>
    </location>
</feature>
<sequence>MHHLAISVAGIECATISSNEEHIDRRTRHVSLDFKGNSLRQFSDSLVQAKGMRTILLEPIFASWKQKERSLSPIINSSIILNFKFLRTLDLSASGIEVLQNSICALKHLRYLDLAYNDTRTLPNSITKLQNLLMLGVCWSKIEILPNGIGKMKRLRFLDVSYSNLKTLSNSVTMLKNLVTLNLSGIKFKELPTDITKLVSLKHHDIYGKLLTHMPCGVSQLTNLHTLSYFPLRGDTDNVPRHSAQLNELMPLNDLRGKLKISNLRHGEDALLESKAAYLKEKKHLQTLELTWDFKDKVDIDETEVVGNEMSLERLQPHPTLKELLLGSYGGVKFSSWLSSLTNLESINPQNCWIFQHLSPLDQFHSLRKLLLIGLTSLEYISSCSEIDYFHSSSLSTTLLPSLETLWLWDLPNLKGLWRDSVVNAENQTIPSSFPLLC</sequence>
<dbReference type="Proteomes" id="UP000237105">
    <property type="component" value="Unassembled WGS sequence"/>
</dbReference>
<dbReference type="AlphaFoldDB" id="A0A2P5BGK4"/>
<dbReference type="Pfam" id="PF25019">
    <property type="entry name" value="LRR_R13L1-DRL21"/>
    <property type="match status" value="1"/>
</dbReference>
<evidence type="ECO:0000256" key="1">
    <source>
        <dbReference type="ARBA" id="ARBA00022737"/>
    </source>
</evidence>
<reference evidence="5" key="1">
    <citation type="submission" date="2016-06" db="EMBL/GenBank/DDBJ databases">
        <title>Parallel loss of symbiosis genes in relatives of nitrogen-fixing non-legume Parasponia.</title>
        <authorList>
            <person name="Van Velzen R."/>
            <person name="Holmer R."/>
            <person name="Bu F."/>
            <person name="Rutten L."/>
            <person name="Van Zeijl A."/>
            <person name="Liu W."/>
            <person name="Santuari L."/>
            <person name="Cao Q."/>
            <person name="Sharma T."/>
            <person name="Shen D."/>
            <person name="Roswanjaya Y."/>
            <person name="Wardhani T."/>
            <person name="Kalhor M.S."/>
            <person name="Jansen J."/>
            <person name="Van den Hoogen J."/>
            <person name="Gungor B."/>
            <person name="Hartog M."/>
            <person name="Hontelez J."/>
            <person name="Verver J."/>
            <person name="Yang W.-C."/>
            <person name="Schijlen E."/>
            <person name="Repin R."/>
            <person name="Schilthuizen M."/>
            <person name="Schranz E."/>
            <person name="Heidstra R."/>
            <person name="Miyata K."/>
            <person name="Fedorova E."/>
            <person name="Kohlen W."/>
            <person name="Bisseling T."/>
            <person name="Smit S."/>
            <person name="Geurts R."/>
        </authorList>
    </citation>
    <scope>NUCLEOTIDE SEQUENCE [LARGE SCALE GENOMIC DNA]</scope>
    <source>
        <strain evidence="5">cv. WU1-14</strain>
    </source>
</reference>
<evidence type="ECO:0000259" key="2">
    <source>
        <dbReference type="Pfam" id="PF23598"/>
    </source>
</evidence>
<gene>
    <name evidence="4" type="ORF">PanWU01x14_241050</name>
</gene>
<comment type="caution">
    <text evidence="4">The sequence shown here is derived from an EMBL/GenBank/DDBJ whole genome shotgun (WGS) entry which is preliminary data.</text>
</comment>
<accession>A0A2P5BGK4</accession>
<dbReference type="PANTHER" id="PTHR47186">
    <property type="entry name" value="LEUCINE-RICH REPEAT-CONTAINING PROTEIN 57"/>
    <property type="match status" value="1"/>
</dbReference>
<keyword evidence="5" id="KW-1185">Reference proteome</keyword>
<feature type="domain" description="Disease resistance R13L4/SHOC-2-like LRR" evidence="2">
    <location>
        <begin position="80"/>
        <end position="161"/>
    </location>
</feature>
<protein>
    <submittedName>
        <fullName evidence="4">LRR domain containing protein</fullName>
    </submittedName>
</protein>
<organism evidence="4 5">
    <name type="scientific">Parasponia andersonii</name>
    <name type="common">Sponia andersonii</name>
    <dbReference type="NCBI Taxonomy" id="3476"/>
    <lineage>
        <taxon>Eukaryota</taxon>
        <taxon>Viridiplantae</taxon>
        <taxon>Streptophyta</taxon>
        <taxon>Embryophyta</taxon>
        <taxon>Tracheophyta</taxon>
        <taxon>Spermatophyta</taxon>
        <taxon>Magnoliopsida</taxon>
        <taxon>eudicotyledons</taxon>
        <taxon>Gunneridae</taxon>
        <taxon>Pentapetalae</taxon>
        <taxon>rosids</taxon>
        <taxon>fabids</taxon>
        <taxon>Rosales</taxon>
        <taxon>Cannabaceae</taxon>
        <taxon>Parasponia</taxon>
    </lineage>
</organism>
<dbReference type="EMBL" id="JXTB01000285">
    <property type="protein sequence ID" value="PON47931.1"/>
    <property type="molecule type" value="Genomic_DNA"/>
</dbReference>
<name>A0A2P5BGK4_PARAD</name>
<dbReference type="Gene3D" id="3.80.10.10">
    <property type="entry name" value="Ribonuclease Inhibitor"/>
    <property type="match status" value="2"/>
</dbReference>
<dbReference type="InterPro" id="IPR056789">
    <property type="entry name" value="LRR_R13L1-DRL21"/>
</dbReference>
<evidence type="ECO:0000259" key="3">
    <source>
        <dbReference type="Pfam" id="PF25019"/>
    </source>
</evidence>
<dbReference type="InterPro" id="IPR032675">
    <property type="entry name" value="LRR_dom_sf"/>
</dbReference>
<proteinExistence type="predicted"/>
<dbReference type="PANTHER" id="PTHR47186:SF13">
    <property type="entry name" value="DISEASE RESISTANCE PROTEIN RGA3"/>
    <property type="match status" value="1"/>
</dbReference>
<dbReference type="InterPro" id="IPR055414">
    <property type="entry name" value="LRR_R13L4/SHOC2-like"/>
</dbReference>
<keyword evidence="1" id="KW-0677">Repeat</keyword>
<dbReference type="SUPFAM" id="SSF52058">
    <property type="entry name" value="L domain-like"/>
    <property type="match status" value="1"/>
</dbReference>
<dbReference type="OrthoDB" id="1166007at2759"/>
<evidence type="ECO:0000313" key="4">
    <source>
        <dbReference type="EMBL" id="PON47931.1"/>
    </source>
</evidence>
<dbReference type="STRING" id="3476.A0A2P5BGK4"/>
<evidence type="ECO:0000313" key="5">
    <source>
        <dbReference type="Proteomes" id="UP000237105"/>
    </source>
</evidence>